<evidence type="ECO:0000256" key="4">
    <source>
        <dbReference type="ARBA" id="ARBA00022737"/>
    </source>
</evidence>
<dbReference type="PANTHER" id="PTHR43034">
    <property type="entry name" value="ION-TRANSLOCATING OXIDOREDUCTASE COMPLEX SUBUNIT C"/>
    <property type="match status" value="1"/>
</dbReference>
<dbReference type="AlphaFoldDB" id="A0A545UA26"/>
<dbReference type="InterPro" id="IPR011538">
    <property type="entry name" value="Nuo51_FMN-bd"/>
</dbReference>
<dbReference type="GO" id="GO:0051539">
    <property type="term" value="F:4 iron, 4 sulfur cluster binding"/>
    <property type="evidence" value="ECO:0007669"/>
    <property type="project" value="UniProtKB-KW"/>
</dbReference>
<dbReference type="NCBIfam" id="TIGR01945">
    <property type="entry name" value="rnfC"/>
    <property type="match status" value="1"/>
</dbReference>
<dbReference type="GO" id="GO:0022900">
    <property type="term" value="P:electron transport chain"/>
    <property type="evidence" value="ECO:0007669"/>
    <property type="project" value="UniProtKB-UniRule"/>
</dbReference>
<dbReference type="InterPro" id="IPR017896">
    <property type="entry name" value="4Fe4S_Fe-S-bd"/>
</dbReference>
<comment type="subunit">
    <text evidence="8">The complex is composed of six subunits: RnfA, RnfB, RnfC, RnfD, RnfE and RnfG.</text>
</comment>
<keyword evidence="8" id="KW-1278">Translocase</keyword>
<dbReference type="EC" id="7.-.-.-" evidence="8"/>
<keyword evidence="3 8" id="KW-0479">Metal-binding</keyword>
<evidence type="ECO:0000256" key="6">
    <source>
        <dbReference type="ARBA" id="ARBA00023004"/>
    </source>
</evidence>
<feature type="binding site" evidence="8">
    <location>
        <position position="413"/>
    </location>
    <ligand>
        <name>[4Fe-4S] cluster</name>
        <dbReference type="ChEBI" id="CHEBI:49883"/>
        <label>2</label>
    </ligand>
</feature>
<comment type="cofactor">
    <cofactor evidence="8">
        <name>[4Fe-4S] cluster</name>
        <dbReference type="ChEBI" id="CHEBI:49883"/>
    </cofactor>
    <text evidence="8">Binds 2 [4Fe-4S] clusters per subunit.</text>
</comment>
<evidence type="ECO:0000256" key="1">
    <source>
        <dbReference type="ARBA" id="ARBA00022448"/>
    </source>
</evidence>
<feature type="binding site" evidence="8">
    <location>
        <position position="376"/>
    </location>
    <ligand>
        <name>[4Fe-4S] cluster</name>
        <dbReference type="ChEBI" id="CHEBI:49883"/>
        <label>1</label>
    </ligand>
</feature>
<keyword evidence="1 8" id="KW-0813">Transport</keyword>
<evidence type="ECO:0000256" key="2">
    <source>
        <dbReference type="ARBA" id="ARBA00022485"/>
    </source>
</evidence>
<evidence type="ECO:0000256" key="8">
    <source>
        <dbReference type="HAMAP-Rule" id="MF_00461"/>
    </source>
</evidence>
<comment type="caution">
    <text evidence="11">The sequence shown here is derived from an EMBL/GenBank/DDBJ whole genome shotgun (WGS) entry which is preliminary data.</text>
</comment>
<dbReference type="PROSITE" id="PS51379">
    <property type="entry name" value="4FE4S_FER_2"/>
    <property type="match status" value="1"/>
</dbReference>
<evidence type="ECO:0000256" key="9">
    <source>
        <dbReference type="SAM" id="MobiDB-lite"/>
    </source>
</evidence>
<keyword evidence="8" id="KW-0472">Membrane</keyword>
<feature type="binding site" evidence="8">
    <location>
        <position position="373"/>
    </location>
    <ligand>
        <name>[4Fe-4S] cluster</name>
        <dbReference type="ChEBI" id="CHEBI:49883"/>
        <label>1</label>
    </ligand>
</feature>
<accession>A0A545UA26</accession>
<keyword evidence="5 8" id="KW-0249">Electron transport</keyword>
<keyword evidence="7 8" id="KW-0411">Iron-sulfur</keyword>
<dbReference type="GO" id="GO:0046872">
    <property type="term" value="F:metal ion binding"/>
    <property type="evidence" value="ECO:0007669"/>
    <property type="project" value="UniProtKB-KW"/>
</dbReference>
<dbReference type="PANTHER" id="PTHR43034:SF2">
    <property type="entry name" value="ION-TRANSLOCATING OXIDOREDUCTASE COMPLEX SUBUNIT C"/>
    <property type="match status" value="1"/>
</dbReference>
<feature type="binding site" evidence="8">
    <location>
        <position position="379"/>
    </location>
    <ligand>
        <name>[4Fe-4S] cluster</name>
        <dbReference type="ChEBI" id="CHEBI:49883"/>
        <label>1</label>
    </ligand>
</feature>
<feature type="binding site" evidence="8">
    <location>
        <position position="423"/>
    </location>
    <ligand>
        <name>[4Fe-4S] cluster</name>
        <dbReference type="ChEBI" id="CHEBI:49883"/>
        <label>1</label>
    </ligand>
</feature>
<dbReference type="OrthoDB" id="9767754at2"/>
<dbReference type="GO" id="GO:0005886">
    <property type="term" value="C:plasma membrane"/>
    <property type="evidence" value="ECO:0007669"/>
    <property type="project" value="UniProtKB-SubCell"/>
</dbReference>
<dbReference type="Pfam" id="PF12838">
    <property type="entry name" value="Fer4_7"/>
    <property type="match status" value="1"/>
</dbReference>
<evidence type="ECO:0000256" key="7">
    <source>
        <dbReference type="ARBA" id="ARBA00023014"/>
    </source>
</evidence>
<evidence type="ECO:0000256" key="5">
    <source>
        <dbReference type="ARBA" id="ARBA00022982"/>
    </source>
</evidence>
<comment type="subcellular location">
    <subcellularLocation>
        <location evidence="8">Cell inner membrane</location>
        <topology evidence="8">Peripheral membrane protein</topology>
    </subcellularLocation>
</comment>
<keyword evidence="2 8" id="KW-0004">4Fe-4S</keyword>
<feature type="binding site" evidence="8">
    <location>
        <position position="383"/>
    </location>
    <ligand>
        <name>[4Fe-4S] cluster</name>
        <dbReference type="ChEBI" id="CHEBI:49883"/>
        <label>2</label>
    </ligand>
</feature>
<dbReference type="PROSITE" id="PS00198">
    <property type="entry name" value="4FE4S_FER_1"/>
    <property type="match status" value="1"/>
</dbReference>
<gene>
    <name evidence="11" type="primary">rsxC</name>
    <name evidence="8" type="synonym">rnfC</name>
    <name evidence="11" type="ORF">FKG94_00895</name>
</gene>
<name>A0A545UA26_9GAMM</name>
<evidence type="ECO:0000259" key="10">
    <source>
        <dbReference type="PROSITE" id="PS51379"/>
    </source>
</evidence>
<reference evidence="11 12" key="1">
    <citation type="submission" date="2019-06" db="EMBL/GenBank/DDBJ databases">
        <title>Whole genome sequence for Cellvibrionaceae sp. R142.</title>
        <authorList>
            <person name="Wang G."/>
        </authorList>
    </citation>
    <scope>NUCLEOTIDE SEQUENCE [LARGE SCALE GENOMIC DNA]</scope>
    <source>
        <strain evidence="11 12">R142</strain>
    </source>
</reference>
<dbReference type="SUPFAM" id="SSF142019">
    <property type="entry name" value="Nqo1 FMN-binding domain-like"/>
    <property type="match status" value="1"/>
</dbReference>
<sequence length="447" mass="47931">MAGHFVHRDPSFAHGVHPPMSKEQTRGLAIRQFPFAPVMNIPLAQHIGEAAVPVVREGQEVERGQLLAEPGGFVSVAMHAPASGLIQRIGLMPSIAGKMVTGIYLKPFPGSTQEVSSGTPCDLDSATADEIITAIQRAGIVGLGGAAFPTHVKLKVPAGHSVDTLILNGVECEPYLTTDYRVMLEQRHDIFTGIGYLLKATGARRAIIGIEANKQDAATALRAALPRGHHVSVELLEVKYPQGAEKLLIKALLNRDVPSGGLPADVQAVVVNVATAAEVGRLLPLGRGIQERVITIAGPAIKKPGNYRIPVGTPLRFALDYVGVEKDLSQVFLGGPMMGAALPSLDIPITKGTSGFVAFTERETGGRRRESPCIRCAYCVDACPLFLNPSQLGLLARNEQYETMVEKFHLMDCFECGACSYVCPSHIPLVQYFRAAKVMAKKRRGKP</sequence>
<dbReference type="Pfam" id="PF13375">
    <property type="entry name" value="RnfC_N"/>
    <property type="match status" value="1"/>
</dbReference>
<organism evidence="11 12">
    <name type="scientific">Exilibacterium tricleocarpae</name>
    <dbReference type="NCBI Taxonomy" id="2591008"/>
    <lineage>
        <taxon>Bacteria</taxon>
        <taxon>Pseudomonadati</taxon>
        <taxon>Pseudomonadota</taxon>
        <taxon>Gammaproteobacteria</taxon>
        <taxon>Cellvibrionales</taxon>
        <taxon>Cellvibrionaceae</taxon>
        <taxon>Exilibacterium</taxon>
    </lineage>
</organism>
<evidence type="ECO:0000313" key="11">
    <source>
        <dbReference type="EMBL" id="TQV86322.1"/>
    </source>
</evidence>
<dbReference type="InterPro" id="IPR026902">
    <property type="entry name" value="RnfC_N"/>
</dbReference>
<dbReference type="SUPFAM" id="SSF46548">
    <property type="entry name" value="alpha-helical ferredoxin"/>
    <property type="match status" value="1"/>
</dbReference>
<dbReference type="Proteomes" id="UP000319732">
    <property type="component" value="Unassembled WGS sequence"/>
</dbReference>
<proteinExistence type="inferred from homology"/>
<feature type="domain" description="4Fe-4S ferredoxin-type" evidence="10">
    <location>
        <begin position="404"/>
        <end position="433"/>
    </location>
</feature>
<evidence type="ECO:0000313" key="12">
    <source>
        <dbReference type="Proteomes" id="UP000319732"/>
    </source>
</evidence>
<feature type="compositionally biased region" description="Basic and acidic residues" evidence="9">
    <location>
        <begin position="1"/>
        <end position="11"/>
    </location>
</feature>
<dbReference type="InterPro" id="IPR017900">
    <property type="entry name" value="4Fe4S_Fe_S_CS"/>
</dbReference>
<feature type="binding site" evidence="8">
    <location>
        <position position="416"/>
    </location>
    <ligand>
        <name>[4Fe-4S] cluster</name>
        <dbReference type="ChEBI" id="CHEBI:49883"/>
        <label>2</label>
    </ligand>
</feature>
<dbReference type="InterPro" id="IPR019554">
    <property type="entry name" value="Soluble_ligand-bd"/>
</dbReference>
<dbReference type="Gene3D" id="3.30.70.20">
    <property type="match status" value="1"/>
</dbReference>
<comment type="similarity">
    <text evidence="8">Belongs to the 4Fe4S bacterial-type ferredoxin family. RnfC subfamily.</text>
</comment>
<dbReference type="InterPro" id="IPR037225">
    <property type="entry name" value="Nuo51_FMN-bd_sf"/>
</dbReference>
<dbReference type="EMBL" id="VHSG01000002">
    <property type="protein sequence ID" value="TQV86322.1"/>
    <property type="molecule type" value="Genomic_DNA"/>
</dbReference>
<keyword evidence="6 8" id="KW-0408">Iron</keyword>
<dbReference type="Pfam" id="PF10531">
    <property type="entry name" value="SLBB"/>
    <property type="match status" value="1"/>
</dbReference>
<feature type="region of interest" description="Disordered" evidence="9">
    <location>
        <begin position="1"/>
        <end position="20"/>
    </location>
</feature>
<dbReference type="HAMAP" id="MF_00461">
    <property type="entry name" value="RsxC_RnfC"/>
    <property type="match status" value="1"/>
</dbReference>
<feature type="binding site" evidence="8">
    <location>
        <position position="419"/>
    </location>
    <ligand>
        <name>[4Fe-4S] cluster</name>
        <dbReference type="ChEBI" id="CHEBI:49883"/>
        <label>2</label>
    </ligand>
</feature>
<dbReference type="Pfam" id="PF01512">
    <property type="entry name" value="Complex1_51K"/>
    <property type="match status" value="1"/>
</dbReference>
<dbReference type="NCBIfam" id="NF003454">
    <property type="entry name" value="PRK05035.1"/>
    <property type="match status" value="1"/>
</dbReference>
<dbReference type="InterPro" id="IPR010208">
    <property type="entry name" value="Ion_transpt_RnfC/RsxC"/>
</dbReference>
<keyword evidence="8" id="KW-0997">Cell inner membrane</keyword>
<dbReference type="GO" id="GO:0009055">
    <property type="term" value="F:electron transfer activity"/>
    <property type="evidence" value="ECO:0007669"/>
    <property type="project" value="InterPro"/>
</dbReference>
<comment type="function">
    <text evidence="8">Part of a membrane-bound complex that couples electron transfer with translocation of ions across the membrane.</text>
</comment>
<keyword evidence="8" id="KW-1003">Cell membrane</keyword>
<dbReference type="Gene3D" id="3.40.50.11540">
    <property type="entry name" value="NADH-ubiquinone oxidoreductase 51kDa subunit"/>
    <property type="match status" value="1"/>
</dbReference>
<protein>
    <recommendedName>
        <fullName evidence="8">Ion-translocating oxidoreductase complex subunit C</fullName>
        <ecNumber evidence="8">7.-.-.-</ecNumber>
    </recommendedName>
    <alternativeName>
        <fullName evidence="8">Rnf electron transport complex subunit C</fullName>
    </alternativeName>
</protein>
<keyword evidence="4 8" id="KW-0677">Repeat</keyword>
<evidence type="ECO:0000256" key="3">
    <source>
        <dbReference type="ARBA" id="ARBA00022723"/>
    </source>
</evidence>
<keyword evidence="12" id="KW-1185">Reference proteome</keyword>